<evidence type="ECO:0000313" key="7">
    <source>
        <dbReference type="EMBL" id="KAG6474502.1"/>
    </source>
</evidence>
<dbReference type="Pfam" id="PF05055">
    <property type="entry name" value="DUF677"/>
    <property type="match status" value="1"/>
</dbReference>
<accession>A0A8J5C875</accession>
<proteinExistence type="inferred from homology"/>
<feature type="transmembrane region" description="Helical" evidence="6">
    <location>
        <begin position="286"/>
        <end position="305"/>
    </location>
</feature>
<comment type="caution">
    <text evidence="7">The sequence shown here is derived from an EMBL/GenBank/DDBJ whole genome shotgun (WGS) entry which is preliminary data.</text>
</comment>
<keyword evidence="4 6" id="KW-1133">Transmembrane helix</keyword>
<name>A0A8J5C875_ZINOF</name>
<keyword evidence="3 6" id="KW-0812">Transmembrane</keyword>
<evidence type="ECO:0000256" key="1">
    <source>
        <dbReference type="ARBA" id="ARBA00004370"/>
    </source>
</evidence>
<dbReference type="EMBL" id="JACMSC010000019">
    <property type="protein sequence ID" value="KAG6474502.1"/>
    <property type="molecule type" value="Genomic_DNA"/>
</dbReference>
<dbReference type="GO" id="GO:0016020">
    <property type="term" value="C:membrane"/>
    <property type="evidence" value="ECO:0007669"/>
    <property type="project" value="UniProtKB-SubCell"/>
</dbReference>
<dbReference type="Proteomes" id="UP000734854">
    <property type="component" value="Unassembled WGS sequence"/>
</dbReference>
<dbReference type="InterPro" id="IPR007749">
    <property type="entry name" value="DUF677"/>
</dbReference>
<protein>
    <submittedName>
        <fullName evidence="7">Uncharacterized protein</fullName>
    </submittedName>
</protein>
<dbReference type="AlphaFoldDB" id="A0A8J5C875"/>
<evidence type="ECO:0000313" key="8">
    <source>
        <dbReference type="Proteomes" id="UP000734854"/>
    </source>
</evidence>
<feature type="transmembrane region" description="Helical" evidence="6">
    <location>
        <begin position="311"/>
        <end position="330"/>
    </location>
</feature>
<evidence type="ECO:0000256" key="5">
    <source>
        <dbReference type="ARBA" id="ARBA00023136"/>
    </source>
</evidence>
<dbReference type="PANTHER" id="PTHR31113:SF20">
    <property type="entry name" value="UPF0496 PROTEIN 2-RELATED"/>
    <property type="match status" value="1"/>
</dbReference>
<evidence type="ECO:0000256" key="4">
    <source>
        <dbReference type="ARBA" id="ARBA00022989"/>
    </source>
</evidence>
<comment type="similarity">
    <text evidence="2">Belongs to the UPF0496 family.</text>
</comment>
<dbReference type="PANTHER" id="PTHR31113">
    <property type="entry name" value="UPF0496 PROTEIN 3-RELATED"/>
    <property type="match status" value="1"/>
</dbReference>
<evidence type="ECO:0000256" key="3">
    <source>
        <dbReference type="ARBA" id="ARBA00022692"/>
    </source>
</evidence>
<gene>
    <name evidence="7" type="ORF">ZIOFF_068439</name>
</gene>
<evidence type="ECO:0000256" key="6">
    <source>
        <dbReference type="SAM" id="Phobius"/>
    </source>
</evidence>
<keyword evidence="5 6" id="KW-0472">Membrane</keyword>
<comment type="subcellular location">
    <subcellularLocation>
        <location evidence="1">Membrane</location>
    </subcellularLocation>
</comment>
<reference evidence="7 8" key="1">
    <citation type="submission" date="2020-08" db="EMBL/GenBank/DDBJ databases">
        <title>Plant Genome Project.</title>
        <authorList>
            <person name="Zhang R.-G."/>
        </authorList>
    </citation>
    <scope>NUCLEOTIDE SEQUENCE [LARGE SCALE GENOMIC DNA]</scope>
    <source>
        <tissue evidence="7">Rhizome</tissue>
    </source>
</reference>
<evidence type="ECO:0000256" key="2">
    <source>
        <dbReference type="ARBA" id="ARBA00009074"/>
    </source>
</evidence>
<keyword evidence="8" id="KW-1185">Reference proteome</keyword>
<sequence>MICSRLYFSPLPCKKTSSSLLLYICTSATEAIAFKLPAEIKAMRGMPMHYSTSSSSSSGLCNFSGDRHLLGMAMVKSKSTSPVNVTEEYYKTLRTKSFLDMWSKVHDQSLRRVSSVPIISGDDKNNEDSGGDQRGLICGSSPLASYGRLPDFVLDPSQETVLAKMTAEDDRAGGGGGGQLELQVKSLLVEYFDVTHRACFACANLLAAISSARLHHRLLRRFLIKLSSGAGDAAFDHVASLVDLENPLHPRNLAQFYSVQSDYGQLAQKLTRAHRRILRRARLHRVARQAAGVAAVVACGIATVIAVAIAAHTGVCIGAVAVAAPAAVVTGRQRRREVRRAGARRWLKSLAAQVDAAARGAYIVGRDLETMTRMVRRARDELEHVRWVARMATRGREEPQMAREAAREVERGTAGMAEQLNELEEHVNLCLITINRSRKMVAEGLMAEACPAPDRPA</sequence>
<organism evidence="7 8">
    <name type="scientific">Zingiber officinale</name>
    <name type="common">Ginger</name>
    <name type="synonym">Amomum zingiber</name>
    <dbReference type="NCBI Taxonomy" id="94328"/>
    <lineage>
        <taxon>Eukaryota</taxon>
        <taxon>Viridiplantae</taxon>
        <taxon>Streptophyta</taxon>
        <taxon>Embryophyta</taxon>
        <taxon>Tracheophyta</taxon>
        <taxon>Spermatophyta</taxon>
        <taxon>Magnoliopsida</taxon>
        <taxon>Liliopsida</taxon>
        <taxon>Zingiberales</taxon>
        <taxon>Zingiberaceae</taxon>
        <taxon>Zingiber</taxon>
    </lineage>
</organism>